<keyword evidence="5 9" id="KW-0067">ATP-binding</keyword>
<feature type="modified residue" description="N6-carboxylysine" evidence="9">
    <location>
        <position position="176"/>
    </location>
</feature>
<feature type="binding site" evidence="9">
    <location>
        <begin position="66"/>
        <end position="72"/>
    </location>
    <ligand>
        <name>ATP</name>
        <dbReference type="ChEBI" id="CHEBI:30616"/>
    </ligand>
</feature>
<dbReference type="Gene3D" id="3.90.190.20">
    <property type="entry name" value="Mur ligase, C-terminal domain"/>
    <property type="match status" value="1"/>
</dbReference>
<evidence type="ECO:0000256" key="5">
    <source>
        <dbReference type="ARBA" id="ARBA00022840"/>
    </source>
</evidence>
<dbReference type="GO" id="GO:0051301">
    <property type="term" value="P:cell division"/>
    <property type="evidence" value="ECO:0007669"/>
    <property type="project" value="UniProtKB-KW"/>
</dbReference>
<feature type="short sequence motif" description="Meso-diaminopimelate recognition motif" evidence="9">
    <location>
        <begin position="346"/>
        <end position="349"/>
    </location>
</feature>
<protein>
    <recommendedName>
        <fullName evidence="9">UDP-N-acetylmuramoyl-L-alanyl-D-glutamate--2,6-diaminopimelate ligase</fullName>
        <ecNumber evidence="9">6.3.2.13</ecNumber>
    </recommendedName>
    <alternativeName>
        <fullName evidence="9">Meso-A2pm-adding enzyme</fullName>
    </alternativeName>
    <alternativeName>
        <fullName evidence="9">Meso-diaminopimelate-adding enzyme</fullName>
    </alternativeName>
    <alternativeName>
        <fullName evidence="9">UDP-MurNAc-L-Ala-D-Glu:meso-diaminopimelate ligase</fullName>
    </alternativeName>
    <alternativeName>
        <fullName evidence="9">UDP-MurNAc-tripeptide synthetase</fullName>
    </alternativeName>
    <alternativeName>
        <fullName evidence="9">UDP-N-acetylmuramyl-tripeptide synthetase</fullName>
    </alternativeName>
</protein>
<feature type="binding site" evidence="9">
    <location>
        <position position="397"/>
    </location>
    <ligand>
        <name>meso-2,6-diaminopimelate</name>
        <dbReference type="ChEBI" id="CHEBI:57791"/>
    </ligand>
</feature>
<evidence type="ECO:0000256" key="10">
    <source>
        <dbReference type="RuleBase" id="RU004135"/>
    </source>
</evidence>
<proteinExistence type="inferred from homology"/>
<feature type="binding site" evidence="9">
    <location>
        <position position="322"/>
    </location>
    <ligand>
        <name>meso-2,6-diaminopimelate</name>
        <dbReference type="ChEBI" id="CHEBI:57791"/>
    </ligand>
</feature>
<dbReference type="NCBIfam" id="NF001126">
    <property type="entry name" value="PRK00139.1-4"/>
    <property type="match status" value="1"/>
</dbReference>
<keyword evidence="9 10" id="KW-0131">Cell cycle</keyword>
<keyword evidence="9" id="KW-0460">Magnesium</keyword>
<evidence type="ECO:0000256" key="4">
    <source>
        <dbReference type="ARBA" id="ARBA00022741"/>
    </source>
</evidence>
<feature type="binding site" evidence="9">
    <location>
        <position position="144"/>
    </location>
    <ligand>
        <name>UDP-N-acetyl-alpha-D-muramoyl-L-alanyl-D-glutamate</name>
        <dbReference type="ChEBI" id="CHEBI:83900"/>
    </ligand>
</feature>
<dbReference type="GO" id="GO:0071555">
    <property type="term" value="P:cell wall organization"/>
    <property type="evidence" value="ECO:0007669"/>
    <property type="project" value="UniProtKB-KW"/>
</dbReference>
<dbReference type="GO" id="GO:0008360">
    <property type="term" value="P:regulation of cell shape"/>
    <property type="evidence" value="ECO:0007669"/>
    <property type="project" value="UniProtKB-KW"/>
</dbReference>
<keyword evidence="2 9" id="KW-0963">Cytoplasm</keyword>
<comment type="catalytic activity">
    <reaction evidence="9">
        <text>UDP-N-acetyl-alpha-D-muramoyl-L-alanyl-D-glutamate + meso-2,6-diaminopimelate + ATP = UDP-N-acetyl-alpha-D-muramoyl-L-alanyl-gamma-D-glutamyl-meso-2,6-diaminopimelate + ADP + phosphate + H(+)</text>
        <dbReference type="Rhea" id="RHEA:23676"/>
        <dbReference type="ChEBI" id="CHEBI:15378"/>
        <dbReference type="ChEBI" id="CHEBI:30616"/>
        <dbReference type="ChEBI" id="CHEBI:43474"/>
        <dbReference type="ChEBI" id="CHEBI:57791"/>
        <dbReference type="ChEBI" id="CHEBI:83900"/>
        <dbReference type="ChEBI" id="CHEBI:83905"/>
        <dbReference type="ChEBI" id="CHEBI:456216"/>
        <dbReference type="EC" id="6.3.2.13"/>
    </reaction>
</comment>
<comment type="caution">
    <text evidence="9">Lacks conserved residue(s) required for the propagation of feature annotation.</text>
</comment>
<evidence type="ECO:0000259" key="11">
    <source>
        <dbReference type="Pfam" id="PF02875"/>
    </source>
</evidence>
<comment type="PTM">
    <text evidence="9">Carboxylation is probably crucial for Mg(2+) binding and, consequently, for the gamma-phosphate positioning of ATP.</text>
</comment>
<dbReference type="Gene3D" id="3.40.1190.10">
    <property type="entry name" value="Mur-like, catalytic domain"/>
    <property type="match status" value="1"/>
</dbReference>
<keyword evidence="6 9" id="KW-0133">Cell shape</keyword>
<evidence type="ECO:0000256" key="6">
    <source>
        <dbReference type="ARBA" id="ARBA00022960"/>
    </source>
</evidence>
<keyword evidence="9 10" id="KW-0132">Cell division</keyword>
<dbReference type="GO" id="GO:0009252">
    <property type="term" value="P:peptidoglycan biosynthetic process"/>
    <property type="evidence" value="ECO:0007669"/>
    <property type="project" value="UniProtKB-UniRule"/>
</dbReference>
<feature type="domain" description="Mur ligase C-terminal" evidence="11">
    <location>
        <begin position="280"/>
        <end position="399"/>
    </location>
</feature>
<feature type="binding site" evidence="9">
    <location>
        <position position="136"/>
    </location>
    <ligand>
        <name>UDP-N-acetyl-alpha-D-muramoyl-L-alanyl-D-glutamate</name>
        <dbReference type="ChEBI" id="CHEBI:83900"/>
    </ligand>
</feature>
<name>A0A6F9MVY9_CAMJU</name>
<comment type="caution">
    <text evidence="13">The sequence shown here is derived from an EMBL/GenBank/DDBJ whole genome shotgun (WGS) entry which is preliminary data.</text>
</comment>
<evidence type="ECO:0000256" key="9">
    <source>
        <dbReference type="HAMAP-Rule" id="MF_00208"/>
    </source>
</evidence>
<dbReference type="GO" id="GO:0005524">
    <property type="term" value="F:ATP binding"/>
    <property type="evidence" value="ECO:0007669"/>
    <property type="project" value="UniProtKB-UniRule"/>
</dbReference>
<evidence type="ECO:0000259" key="12">
    <source>
        <dbReference type="Pfam" id="PF08245"/>
    </source>
</evidence>
<feature type="domain" description="Mur ligase central" evidence="12">
    <location>
        <begin position="64"/>
        <end position="256"/>
    </location>
</feature>
<dbReference type="InterPro" id="IPR036565">
    <property type="entry name" value="Mur-like_cat_sf"/>
</dbReference>
<dbReference type="InterPro" id="IPR018109">
    <property type="entry name" value="Folylpolyglutamate_synth_CS"/>
</dbReference>
<sequence>MKLKLDQSFITDNTLECEKDCFFLKTVQNMNFSSKALEKGAKIIDVEECKKLLKIDENIKIIGITGTNGKTTTAAAIYSILLDLGFKCGLCGTRGAFINDEQIDEKSLTTSPILKTLEYLQLATQKKCDFFIMEVSSHALVQNRIEGLNFAAKIFTNITQDHLDFHGSFENYKAAKELFFTDESLKFINKDALMIKFNVRNAFTYGIENPSLYQVKAYSLEDGISAIVALKDQSFHIDSPLLGLFNLYNLLAASACVNELVKPNLKDLEKAISGFGGVCGRVEQVANSVIVDFAHTPDGIEKILDTLKNKKLIVVFGAGGDRDKTKRPLMGKIVEHFAKIAIITSDNPRSEEPKDIMNEILSGFQNPDKALMIEDRKEAINKALILKEKDDLVVILGKGDENTQEIKGVKYPFSDKAVVNEILKNQG</sequence>
<dbReference type="Pfam" id="PF02875">
    <property type="entry name" value="Mur_ligase_C"/>
    <property type="match status" value="1"/>
</dbReference>
<dbReference type="GO" id="GO:0004326">
    <property type="term" value="F:tetrahydrofolylpolyglutamate synthase activity"/>
    <property type="evidence" value="ECO:0007669"/>
    <property type="project" value="InterPro"/>
</dbReference>
<dbReference type="InterPro" id="IPR036615">
    <property type="entry name" value="Mur_ligase_C_dom_sf"/>
</dbReference>
<dbReference type="EMBL" id="AANOQJ010000004">
    <property type="protein sequence ID" value="EDP8036228.1"/>
    <property type="molecule type" value="Genomic_DNA"/>
</dbReference>
<dbReference type="PROSITE" id="PS01011">
    <property type="entry name" value="FOLYLPOLYGLU_SYNT_1"/>
    <property type="match status" value="1"/>
</dbReference>
<gene>
    <name evidence="9" type="primary">murE</name>
    <name evidence="13" type="ORF">GRO02_03775</name>
</gene>
<organism evidence="13">
    <name type="scientific">Campylobacter jejuni</name>
    <dbReference type="NCBI Taxonomy" id="197"/>
    <lineage>
        <taxon>Bacteria</taxon>
        <taxon>Pseudomonadati</taxon>
        <taxon>Campylobacterota</taxon>
        <taxon>Epsilonproteobacteria</taxon>
        <taxon>Campylobacterales</taxon>
        <taxon>Campylobacteraceae</taxon>
        <taxon>Campylobacter</taxon>
    </lineage>
</organism>
<keyword evidence="3 9" id="KW-0436">Ligase</keyword>
<keyword evidence="7 9" id="KW-0573">Peptidoglycan synthesis</keyword>
<dbReference type="GO" id="GO:0005737">
    <property type="term" value="C:cytoplasm"/>
    <property type="evidence" value="ECO:0007669"/>
    <property type="project" value="UniProtKB-SubCell"/>
</dbReference>
<dbReference type="NCBIfam" id="TIGR01085">
    <property type="entry name" value="murE"/>
    <property type="match status" value="1"/>
</dbReference>
<evidence type="ECO:0000313" key="13">
    <source>
        <dbReference type="EMBL" id="EDP8036228.1"/>
    </source>
</evidence>
<dbReference type="InterPro" id="IPR013221">
    <property type="entry name" value="Mur_ligase_cen"/>
</dbReference>
<feature type="binding site" evidence="9">
    <location>
        <begin position="346"/>
        <end position="349"/>
    </location>
    <ligand>
        <name>meso-2,6-diaminopimelate</name>
        <dbReference type="ChEBI" id="CHEBI:57791"/>
    </ligand>
</feature>
<evidence type="ECO:0000256" key="2">
    <source>
        <dbReference type="ARBA" id="ARBA00022490"/>
    </source>
</evidence>
<keyword evidence="8 9" id="KW-0961">Cell wall biogenesis/degradation</keyword>
<feature type="binding site" evidence="9">
    <location>
        <position position="401"/>
    </location>
    <ligand>
        <name>meso-2,6-diaminopimelate</name>
        <dbReference type="ChEBI" id="CHEBI:57791"/>
    </ligand>
</feature>
<dbReference type="AlphaFoldDB" id="A0A6F9MVY9"/>
<dbReference type="SUPFAM" id="SSF53244">
    <property type="entry name" value="MurD-like peptide ligases, peptide-binding domain"/>
    <property type="match status" value="1"/>
</dbReference>
<evidence type="ECO:0000256" key="7">
    <source>
        <dbReference type="ARBA" id="ARBA00022984"/>
    </source>
</evidence>
<comment type="cofactor">
    <cofactor evidence="9">
        <name>Mg(2+)</name>
        <dbReference type="ChEBI" id="CHEBI:18420"/>
    </cofactor>
</comment>
<dbReference type="InterPro" id="IPR004101">
    <property type="entry name" value="Mur_ligase_C"/>
</dbReference>
<evidence type="ECO:0000256" key="8">
    <source>
        <dbReference type="ARBA" id="ARBA00023316"/>
    </source>
</evidence>
<feature type="binding site" evidence="9">
    <location>
        <begin position="109"/>
        <end position="110"/>
    </location>
    <ligand>
        <name>UDP-N-acetyl-alpha-D-muramoyl-L-alanyl-D-glutamate</name>
        <dbReference type="ChEBI" id="CHEBI:83900"/>
    </ligand>
</feature>
<dbReference type="Pfam" id="PF08245">
    <property type="entry name" value="Mur_ligase_M"/>
    <property type="match status" value="1"/>
</dbReference>
<accession>A0A6F9MVY9</accession>
<dbReference type="UniPathway" id="UPA00219"/>
<dbReference type="EC" id="6.3.2.13" evidence="9"/>
<dbReference type="SUPFAM" id="SSF53623">
    <property type="entry name" value="MurD-like peptide ligases, catalytic domain"/>
    <property type="match status" value="1"/>
</dbReference>
<comment type="subcellular location">
    <subcellularLocation>
        <location evidence="9 10">Cytoplasm</location>
    </subcellularLocation>
</comment>
<feature type="binding site" evidence="9">
    <location>
        <position position="142"/>
    </location>
    <ligand>
        <name>UDP-N-acetyl-alpha-D-muramoyl-L-alanyl-D-glutamate</name>
        <dbReference type="ChEBI" id="CHEBI:83900"/>
    </ligand>
</feature>
<dbReference type="PANTHER" id="PTHR23135:SF4">
    <property type="entry name" value="UDP-N-ACETYLMURAMOYL-L-ALANYL-D-GLUTAMATE--2,6-DIAMINOPIMELATE LIGASE MURE HOMOLOG, CHLOROPLASTIC"/>
    <property type="match status" value="1"/>
</dbReference>
<keyword evidence="4 9" id="KW-0547">Nucleotide-binding</keyword>
<reference evidence="13" key="1">
    <citation type="submission" date="2020-01" db="EMBL/GenBank/DDBJ databases">
        <authorList>
            <consortium name="GenomeTrakr network: Whole genome sequencing for foodborne pathogen traceback"/>
        </authorList>
    </citation>
    <scope>NUCLEOTIDE SEQUENCE</scope>
    <source>
        <strain evidence="13">CFSAN096326</strain>
    </source>
</reference>
<dbReference type="PANTHER" id="PTHR23135">
    <property type="entry name" value="MUR LIGASE FAMILY MEMBER"/>
    <property type="match status" value="1"/>
</dbReference>
<evidence type="ECO:0000256" key="3">
    <source>
        <dbReference type="ARBA" id="ARBA00022598"/>
    </source>
</evidence>
<comment type="pathway">
    <text evidence="9 10">Cell wall biogenesis; peptidoglycan biosynthesis.</text>
</comment>
<dbReference type="InterPro" id="IPR005761">
    <property type="entry name" value="UDP-N-AcMur-Glu-dNH2Pim_ligase"/>
</dbReference>
<dbReference type="GO" id="GO:0008765">
    <property type="term" value="F:UDP-N-acetylmuramoylalanyl-D-glutamate-2,6-diaminopimelate ligase activity"/>
    <property type="evidence" value="ECO:0007669"/>
    <property type="project" value="UniProtKB-UniRule"/>
</dbReference>
<comment type="similarity">
    <text evidence="1 9">Belongs to the MurCDEF family. MurE subfamily.</text>
</comment>
<comment type="function">
    <text evidence="9">Catalyzes the addition of meso-diaminopimelic acid to the nucleotide precursor UDP-N-acetylmuramoyl-L-alanyl-D-glutamate (UMAG) in the biosynthesis of bacterial cell-wall peptidoglycan.</text>
</comment>
<dbReference type="GO" id="GO:0000287">
    <property type="term" value="F:magnesium ion binding"/>
    <property type="evidence" value="ECO:0007669"/>
    <property type="project" value="UniProtKB-UniRule"/>
</dbReference>
<dbReference type="HAMAP" id="MF_00208">
    <property type="entry name" value="MurE"/>
    <property type="match status" value="1"/>
</dbReference>
<feature type="binding site" evidence="9">
    <location>
        <position position="14"/>
    </location>
    <ligand>
        <name>UDP-N-acetyl-alpha-D-muramoyl-L-alanyl-D-glutamate</name>
        <dbReference type="ChEBI" id="CHEBI:83900"/>
    </ligand>
</feature>
<evidence type="ECO:0000256" key="1">
    <source>
        <dbReference type="ARBA" id="ARBA00005898"/>
    </source>
</evidence>